<dbReference type="EMBL" id="CVRB01000001">
    <property type="protein sequence ID" value="CRK80290.1"/>
    <property type="molecule type" value="Genomic_DNA"/>
</dbReference>
<proteinExistence type="predicted"/>
<evidence type="ECO:0000313" key="1">
    <source>
        <dbReference type="EMBL" id="CRK80290.1"/>
    </source>
</evidence>
<dbReference type="STRING" id="1499688.BN000_00171"/>
<accession>A0A0U1NQH5</accession>
<gene>
    <name evidence="1" type="ORF">BN000_00171</name>
</gene>
<dbReference type="Proteomes" id="UP000199087">
    <property type="component" value="Unassembled WGS sequence"/>
</dbReference>
<dbReference type="AlphaFoldDB" id="A0A0U1NQH5"/>
<evidence type="ECO:0000313" key="2">
    <source>
        <dbReference type="Proteomes" id="UP000199087"/>
    </source>
</evidence>
<reference evidence="2" key="1">
    <citation type="submission" date="2015-05" db="EMBL/GenBank/DDBJ databases">
        <authorList>
            <person name="Urmite Genomes"/>
        </authorList>
    </citation>
    <scope>NUCLEOTIDE SEQUENCE [LARGE SCALE GENOMIC DNA]</scope>
    <source>
        <strain evidence="2">LF1</strain>
    </source>
</reference>
<dbReference type="OrthoDB" id="962191at2"/>
<keyword evidence="2" id="KW-1185">Reference proteome</keyword>
<dbReference type="RefSeq" id="WP_090629596.1">
    <property type="nucleotide sequence ID" value="NZ_CVRB01000001.1"/>
</dbReference>
<sequence length="138" mass="15936">MGKNFWGDLSELEEKRNPLDILKEQSGYLLNATNNLIFADLKNREPIPLIGEPNKQFATIFSIRSKMMEKYVFELFTLFYNITFFPLIVELDENISEALNISTTLSINNEDEFHQLLEDVLGNSFTKNVIASLYSMSK</sequence>
<protein>
    <submittedName>
        <fullName evidence="1">Uncharacterized protein</fullName>
    </submittedName>
</protein>
<name>A0A0U1NQH5_9BACI</name>
<organism evidence="1 2">
    <name type="scientific">Neobacillus massiliamazoniensis</name>
    <dbReference type="NCBI Taxonomy" id="1499688"/>
    <lineage>
        <taxon>Bacteria</taxon>
        <taxon>Bacillati</taxon>
        <taxon>Bacillota</taxon>
        <taxon>Bacilli</taxon>
        <taxon>Bacillales</taxon>
        <taxon>Bacillaceae</taxon>
        <taxon>Neobacillus</taxon>
    </lineage>
</organism>